<dbReference type="InterPro" id="IPR051781">
    <property type="entry name" value="Metallo-dep_Hydrolase"/>
</dbReference>
<dbReference type="InterPro" id="IPR011059">
    <property type="entry name" value="Metal-dep_hydrolase_composite"/>
</dbReference>
<gene>
    <name evidence="3" type="ORF">SAMN02745782_02612</name>
</gene>
<name>A0A1T4RFK4_VIBCI</name>
<dbReference type="AlphaFoldDB" id="A0A1T4RFK4"/>
<keyword evidence="4" id="KW-1185">Reference proteome</keyword>
<evidence type="ECO:0000313" key="4">
    <source>
        <dbReference type="Proteomes" id="UP000190834"/>
    </source>
</evidence>
<dbReference type="InterPro" id="IPR032466">
    <property type="entry name" value="Metal_Hydrolase"/>
</dbReference>
<dbReference type="Proteomes" id="UP000190834">
    <property type="component" value="Unassembled WGS sequence"/>
</dbReference>
<dbReference type="InterPro" id="IPR057744">
    <property type="entry name" value="OTAase-like"/>
</dbReference>
<dbReference type="SUPFAM" id="SSF51556">
    <property type="entry name" value="Metallo-dependent hydrolases"/>
    <property type="match status" value="1"/>
</dbReference>
<proteinExistence type="predicted"/>
<keyword evidence="1" id="KW-0732">Signal</keyword>
<evidence type="ECO:0000259" key="2">
    <source>
        <dbReference type="Pfam" id="PF01979"/>
    </source>
</evidence>
<sequence length="440" mass="48157">MNKSLLLLLGSSLLTSPTFAAQYVFKNVHIFNGTQAELSAAKNVYIQDQYISKIEDYSSNGITSGDNLIVIDGQGKTLMPGLIDAHTHLMLAALPQQTLMLADQGFINIVAAKTASDMLQRGYTSVRDLGGPVFGLKMAIDKHITTGPRIWPAGAFISQTGGHGDFRLPNEIITPDSKKTTFSVKTATAAIADSPDEVRQHTREQLALGASQIKLMAGGGVSSFYDPLDVTQYTTQEIKAATEAAENWGTYVTVHAYTPRAINQALDAGVKSIEHGQLADEKTAKRIAKEGVWWSLQPFTSERGSAFKEGSAQRNKQILVEQGTQRVFGLAKKYRAKVAWGTDILFSAERLNEQTKLLTKMTDWYTPFEVLKMATHDNAQLLMLSGERSPYKGKLGVIEQGALADVLIVDGNPLQDIFLLEETKNIQAIMKDGKLYKNTL</sequence>
<dbReference type="STRING" id="1123491.SAMN02745782_02612"/>
<feature type="chain" id="PRO_5013341079" evidence="1">
    <location>
        <begin position="21"/>
        <end position="440"/>
    </location>
</feature>
<dbReference type="SUPFAM" id="SSF51338">
    <property type="entry name" value="Composite domain of metallo-dependent hydrolases"/>
    <property type="match status" value="1"/>
</dbReference>
<dbReference type="Pfam" id="PF01979">
    <property type="entry name" value="Amidohydro_1"/>
    <property type="match status" value="1"/>
</dbReference>
<dbReference type="PANTHER" id="PTHR43135">
    <property type="entry name" value="ALPHA-D-RIBOSE 1-METHYLPHOSPHONATE 5-TRIPHOSPHATE DIPHOSPHATASE"/>
    <property type="match status" value="1"/>
</dbReference>
<dbReference type="Gene3D" id="3.20.20.140">
    <property type="entry name" value="Metal-dependent hydrolases"/>
    <property type="match status" value="1"/>
</dbReference>
<dbReference type="CDD" id="cd01299">
    <property type="entry name" value="Met_dep_hydrolase_A"/>
    <property type="match status" value="1"/>
</dbReference>
<evidence type="ECO:0000313" key="3">
    <source>
        <dbReference type="EMBL" id="SKA14699.1"/>
    </source>
</evidence>
<dbReference type="Gene3D" id="2.30.40.10">
    <property type="entry name" value="Urease, subunit C, domain 1"/>
    <property type="match status" value="1"/>
</dbReference>
<reference evidence="4" key="1">
    <citation type="submission" date="2017-02" db="EMBL/GenBank/DDBJ databases">
        <authorList>
            <person name="Varghese N."/>
            <person name="Submissions S."/>
        </authorList>
    </citation>
    <scope>NUCLEOTIDE SEQUENCE [LARGE SCALE GENOMIC DNA]</scope>
    <source>
        <strain evidence="4">DSM 19608</strain>
    </source>
</reference>
<dbReference type="EMBL" id="FUXB01000013">
    <property type="protein sequence ID" value="SKA14699.1"/>
    <property type="molecule type" value="Genomic_DNA"/>
</dbReference>
<dbReference type="GO" id="GO:0016810">
    <property type="term" value="F:hydrolase activity, acting on carbon-nitrogen (but not peptide) bonds"/>
    <property type="evidence" value="ECO:0007669"/>
    <property type="project" value="InterPro"/>
</dbReference>
<organism evidence="3 4">
    <name type="scientific">Vibrio cincinnatiensis DSM 19608</name>
    <dbReference type="NCBI Taxonomy" id="1123491"/>
    <lineage>
        <taxon>Bacteria</taxon>
        <taxon>Pseudomonadati</taxon>
        <taxon>Pseudomonadota</taxon>
        <taxon>Gammaproteobacteria</taxon>
        <taxon>Vibrionales</taxon>
        <taxon>Vibrionaceae</taxon>
        <taxon>Vibrio</taxon>
    </lineage>
</organism>
<accession>A0A1T4RFK4</accession>
<dbReference type="PANTHER" id="PTHR43135:SF3">
    <property type="entry name" value="ALPHA-D-RIBOSE 1-METHYLPHOSPHONATE 5-TRIPHOSPHATE DIPHOSPHATASE"/>
    <property type="match status" value="1"/>
</dbReference>
<feature type="signal peptide" evidence="1">
    <location>
        <begin position="1"/>
        <end position="20"/>
    </location>
</feature>
<dbReference type="OrthoDB" id="9782972at2"/>
<protein>
    <submittedName>
        <fullName evidence="3">Imidazolonepropionase</fullName>
    </submittedName>
</protein>
<dbReference type="InterPro" id="IPR006680">
    <property type="entry name" value="Amidohydro-rel"/>
</dbReference>
<evidence type="ECO:0000256" key="1">
    <source>
        <dbReference type="SAM" id="SignalP"/>
    </source>
</evidence>
<feature type="domain" description="Amidohydrolase-related" evidence="2">
    <location>
        <begin position="77"/>
        <end position="435"/>
    </location>
</feature>